<comment type="caution">
    <text evidence="16">The sequence shown here is derived from an EMBL/GenBank/DDBJ whole genome shotgun (WGS) entry which is preliminary data.</text>
</comment>
<dbReference type="Gene3D" id="1.10.510.10">
    <property type="entry name" value="Transferase(Phosphotransferase) domain 1"/>
    <property type="match status" value="1"/>
</dbReference>
<proteinExistence type="predicted"/>
<evidence type="ECO:0000256" key="8">
    <source>
        <dbReference type="ARBA" id="ARBA00022777"/>
    </source>
</evidence>
<keyword evidence="7 13" id="KW-0547">Nucleotide-binding</keyword>
<dbReference type="PROSITE" id="PS00107">
    <property type="entry name" value="PROTEIN_KINASE_ATP"/>
    <property type="match status" value="1"/>
</dbReference>
<feature type="domain" description="Protein kinase" evidence="15">
    <location>
        <begin position="73"/>
        <end position="359"/>
    </location>
</feature>
<dbReference type="EC" id="2.7.11.1" evidence="2"/>
<keyword evidence="3" id="KW-0723">Serine/threonine-protein kinase</keyword>
<evidence type="ECO:0000256" key="10">
    <source>
        <dbReference type="ARBA" id="ARBA00022989"/>
    </source>
</evidence>
<dbReference type="AlphaFoldDB" id="A0AAD8K586"/>
<evidence type="ECO:0000313" key="17">
    <source>
        <dbReference type="Proteomes" id="UP001229421"/>
    </source>
</evidence>
<keyword evidence="4" id="KW-0597">Phosphoprotein</keyword>
<evidence type="ECO:0000256" key="6">
    <source>
        <dbReference type="ARBA" id="ARBA00022692"/>
    </source>
</evidence>
<dbReference type="InterPro" id="IPR011009">
    <property type="entry name" value="Kinase-like_dom_sf"/>
</dbReference>
<sequence>MRCFSFSSASYSSHGERNKLETQTTSAAKSHSSPASISNNSQDRQHFMLLPASRNNNLIQFTLADLKSATRNFSRSLIIGEGGFGCVYRAKLHGLVTTDDKMDAAVKQLGTRGLQGHKEWITEVNVLGFVNHPNLVKLIGYCAEDDERGIQRLLVYEYMPNKSLQDHLSTTHTPIIPWSTRLRIAQDAARGLAYLHEEMEFQIIFRDFKSSNILLDDKWNAKLSDFGLARLGPLEGLSHVSTAVVGTVGYAAPEYIQTGRLTYKSDVWSYGVFLYELITGRRPLDLNRPKHEQKLLDWVRPHISTDLTKFQLILDPRLRGDYSLKSAQKLAAVANKCLLKQPRMRPRMSQVLDMVKQIVEADMVISPERPFKIAKDDDDDDDGCVRRLVDPVINGDNKWLLCLT</sequence>
<feature type="binding site" evidence="13">
    <location>
        <position position="107"/>
    </location>
    <ligand>
        <name>ATP</name>
        <dbReference type="ChEBI" id="CHEBI:30616"/>
    </ligand>
</feature>
<keyword evidence="8" id="KW-0418">Kinase</keyword>
<evidence type="ECO:0000256" key="12">
    <source>
        <dbReference type="ARBA" id="ARBA00023170"/>
    </source>
</evidence>
<accession>A0AAD8K586</accession>
<evidence type="ECO:0000256" key="13">
    <source>
        <dbReference type="PROSITE-ProRule" id="PRU10141"/>
    </source>
</evidence>
<dbReference type="SUPFAM" id="SSF56112">
    <property type="entry name" value="Protein kinase-like (PK-like)"/>
    <property type="match status" value="1"/>
</dbReference>
<organism evidence="16 17">
    <name type="scientific">Tagetes erecta</name>
    <name type="common">African marigold</name>
    <dbReference type="NCBI Taxonomy" id="13708"/>
    <lineage>
        <taxon>Eukaryota</taxon>
        <taxon>Viridiplantae</taxon>
        <taxon>Streptophyta</taxon>
        <taxon>Embryophyta</taxon>
        <taxon>Tracheophyta</taxon>
        <taxon>Spermatophyta</taxon>
        <taxon>Magnoliopsida</taxon>
        <taxon>eudicotyledons</taxon>
        <taxon>Gunneridae</taxon>
        <taxon>Pentapetalae</taxon>
        <taxon>asterids</taxon>
        <taxon>campanulids</taxon>
        <taxon>Asterales</taxon>
        <taxon>Asteraceae</taxon>
        <taxon>Asteroideae</taxon>
        <taxon>Heliantheae alliance</taxon>
        <taxon>Tageteae</taxon>
        <taxon>Tagetes</taxon>
    </lineage>
</organism>
<evidence type="ECO:0000256" key="4">
    <source>
        <dbReference type="ARBA" id="ARBA00022553"/>
    </source>
</evidence>
<dbReference type="Pfam" id="PF00069">
    <property type="entry name" value="Pkinase"/>
    <property type="match status" value="1"/>
</dbReference>
<evidence type="ECO:0000256" key="2">
    <source>
        <dbReference type="ARBA" id="ARBA00012513"/>
    </source>
</evidence>
<keyword evidence="5" id="KW-0808">Transferase</keyword>
<dbReference type="EMBL" id="JAUHHV010000008">
    <property type="protein sequence ID" value="KAK1416619.1"/>
    <property type="molecule type" value="Genomic_DNA"/>
</dbReference>
<protein>
    <recommendedName>
        <fullName evidence="2">non-specific serine/threonine protein kinase</fullName>
        <ecNumber evidence="2">2.7.11.1</ecNumber>
    </recommendedName>
</protein>
<dbReference type="FunFam" id="1.10.510.10:FF:000146">
    <property type="entry name" value="LRR receptor-like serine/threonine-protein kinase IOS1"/>
    <property type="match status" value="1"/>
</dbReference>
<dbReference type="PANTHER" id="PTHR45621">
    <property type="entry name" value="OS01G0588500 PROTEIN-RELATED"/>
    <property type="match status" value="1"/>
</dbReference>
<dbReference type="Proteomes" id="UP001229421">
    <property type="component" value="Unassembled WGS sequence"/>
</dbReference>
<feature type="compositionally biased region" description="Low complexity" evidence="14">
    <location>
        <begin position="26"/>
        <end position="40"/>
    </location>
</feature>
<evidence type="ECO:0000256" key="9">
    <source>
        <dbReference type="ARBA" id="ARBA00022840"/>
    </source>
</evidence>
<gene>
    <name evidence="16" type="ORF">QVD17_32410</name>
</gene>
<dbReference type="GO" id="GO:0005524">
    <property type="term" value="F:ATP binding"/>
    <property type="evidence" value="ECO:0007669"/>
    <property type="project" value="UniProtKB-UniRule"/>
</dbReference>
<dbReference type="GO" id="GO:0016020">
    <property type="term" value="C:membrane"/>
    <property type="evidence" value="ECO:0007669"/>
    <property type="project" value="UniProtKB-SubCell"/>
</dbReference>
<feature type="compositionally biased region" description="Low complexity" evidence="14">
    <location>
        <begin position="1"/>
        <end position="13"/>
    </location>
</feature>
<keyword evidence="6" id="KW-0812">Transmembrane</keyword>
<evidence type="ECO:0000256" key="14">
    <source>
        <dbReference type="SAM" id="MobiDB-lite"/>
    </source>
</evidence>
<reference evidence="16" key="1">
    <citation type="journal article" date="2023" name="bioRxiv">
        <title>Improved chromosome-level genome assembly for marigold (Tagetes erecta).</title>
        <authorList>
            <person name="Jiang F."/>
            <person name="Yuan L."/>
            <person name="Wang S."/>
            <person name="Wang H."/>
            <person name="Xu D."/>
            <person name="Wang A."/>
            <person name="Fan W."/>
        </authorList>
    </citation>
    <scope>NUCLEOTIDE SEQUENCE</scope>
    <source>
        <strain evidence="16">WSJ</strain>
        <tissue evidence="16">Leaf</tissue>
    </source>
</reference>
<keyword evidence="9 13" id="KW-0067">ATP-binding</keyword>
<name>A0AAD8K586_TARER</name>
<dbReference type="InterPro" id="IPR000719">
    <property type="entry name" value="Prot_kinase_dom"/>
</dbReference>
<evidence type="ECO:0000256" key="1">
    <source>
        <dbReference type="ARBA" id="ARBA00004167"/>
    </source>
</evidence>
<dbReference type="Gene3D" id="3.30.200.20">
    <property type="entry name" value="Phosphorylase Kinase, domain 1"/>
    <property type="match status" value="1"/>
</dbReference>
<keyword evidence="11" id="KW-0472">Membrane</keyword>
<dbReference type="InterPro" id="IPR050823">
    <property type="entry name" value="Plant_Ser_Thr_Prot_Kinase"/>
</dbReference>
<dbReference type="PROSITE" id="PS50011">
    <property type="entry name" value="PROTEIN_KINASE_DOM"/>
    <property type="match status" value="1"/>
</dbReference>
<evidence type="ECO:0000313" key="16">
    <source>
        <dbReference type="EMBL" id="KAK1416619.1"/>
    </source>
</evidence>
<evidence type="ECO:0000256" key="11">
    <source>
        <dbReference type="ARBA" id="ARBA00023136"/>
    </source>
</evidence>
<dbReference type="GO" id="GO:0004674">
    <property type="term" value="F:protein serine/threonine kinase activity"/>
    <property type="evidence" value="ECO:0007669"/>
    <property type="project" value="UniProtKB-KW"/>
</dbReference>
<dbReference type="FunFam" id="3.30.200.20:FF:000228">
    <property type="entry name" value="Serine/threonine-protein kinase BIK1"/>
    <property type="match status" value="1"/>
</dbReference>
<keyword evidence="12" id="KW-0675">Receptor</keyword>
<dbReference type="InterPro" id="IPR017441">
    <property type="entry name" value="Protein_kinase_ATP_BS"/>
</dbReference>
<evidence type="ECO:0000256" key="3">
    <source>
        <dbReference type="ARBA" id="ARBA00022527"/>
    </source>
</evidence>
<evidence type="ECO:0000256" key="5">
    <source>
        <dbReference type="ARBA" id="ARBA00022679"/>
    </source>
</evidence>
<feature type="region of interest" description="Disordered" evidence="14">
    <location>
        <begin position="1"/>
        <end position="40"/>
    </location>
</feature>
<evidence type="ECO:0000259" key="15">
    <source>
        <dbReference type="PROSITE" id="PS50011"/>
    </source>
</evidence>
<comment type="subcellular location">
    <subcellularLocation>
        <location evidence="1">Membrane</location>
        <topology evidence="1">Single-pass membrane protein</topology>
    </subcellularLocation>
</comment>
<evidence type="ECO:0000256" key="7">
    <source>
        <dbReference type="ARBA" id="ARBA00022741"/>
    </source>
</evidence>
<keyword evidence="10" id="KW-1133">Transmembrane helix</keyword>
<dbReference type="CDD" id="cd14066">
    <property type="entry name" value="STKc_IRAK"/>
    <property type="match status" value="1"/>
</dbReference>
<keyword evidence="17" id="KW-1185">Reference proteome</keyword>